<evidence type="ECO:0000256" key="2">
    <source>
        <dbReference type="ARBA" id="ARBA00011881"/>
    </source>
</evidence>
<comment type="caution">
    <text evidence="13">The sequence shown here is derived from an EMBL/GenBank/DDBJ whole genome shotgun (WGS) entry which is preliminary data.</text>
</comment>
<dbReference type="PANTHER" id="PTHR32092:SF5">
    <property type="entry name" value="6-PHOSPHO-BETA-GLUCOSIDASE"/>
    <property type="match status" value="1"/>
</dbReference>
<protein>
    <submittedName>
        <fullName evidence="13">Glycoside hydrolase family 4</fullName>
        <ecNumber evidence="13">3.2.1.86</ecNumber>
    </submittedName>
</protein>
<dbReference type="InterPro" id="IPR036291">
    <property type="entry name" value="NAD(P)-bd_dom_sf"/>
</dbReference>
<dbReference type="GO" id="GO:0008706">
    <property type="term" value="F:6-phospho-beta-glucosidase activity"/>
    <property type="evidence" value="ECO:0007669"/>
    <property type="project" value="UniProtKB-EC"/>
</dbReference>
<evidence type="ECO:0000256" key="11">
    <source>
        <dbReference type="RuleBase" id="RU361152"/>
    </source>
</evidence>
<evidence type="ECO:0000313" key="13">
    <source>
        <dbReference type="EMBL" id="EMS70307.1"/>
    </source>
</evidence>
<keyword evidence="6 9" id="KW-0464">Manganese</keyword>
<evidence type="ECO:0000256" key="1">
    <source>
        <dbReference type="ARBA" id="ARBA00010141"/>
    </source>
</evidence>
<dbReference type="STRING" id="1195236.CTER_3966"/>
<evidence type="ECO:0000256" key="5">
    <source>
        <dbReference type="ARBA" id="ARBA00023027"/>
    </source>
</evidence>
<dbReference type="GO" id="GO:0016616">
    <property type="term" value="F:oxidoreductase activity, acting on the CH-OH group of donors, NAD or NADP as acceptor"/>
    <property type="evidence" value="ECO:0007669"/>
    <property type="project" value="InterPro"/>
</dbReference>
<proteinExistence type="inferred from homology"/>
<dbReference type="GO" id="GO:0046872">
    <property type="term" value="F:metal ion binding"/>
    <property type="evidence" value="ECO:0007669"/>
    <property type="project" value="UniProtKB-KW"/>
</dbReference>
<dbReference type="RefSeq" id="WP_004628677.1">
    <property type="nucleotide sequence ID" value="NZ_AORV01000057.1"/>
</dbReference>
<dbReference type="eggNOG" id="COG1486">
    <property type="taxonomic scope" value="Bacteria"/>
</dbReference>
<keyword evidence="14" id="KW-1185">Reference proteome</keyword>
<dbReference type="EC" id="3.2.1.86" evidence="13"/>
<dbReference type="CDD" id="cd05296">
    <property type="entry name" value="GH4_P_beta_glucosidase"/>
    <property type="match status" value="1"/>
</dbReference>
<comment type="cofactor">
    <cofactor evidence="11">
        <name>NAD(+)</name>
        <dbReference type="ChEBI" id="CHEBI:57540"/>
    </cofactor>
    <text evidence="11">Binds 1 NAD(+) per subunit.</text>
</comment>
<dbReference type="Proteomes" id="UP000014155">
    <property type="component" value="Unassembled WGS sequence"/>
</dbReference>
<name>S0FGP1_RUMCE</name>
<evidence type="ECO:0000256" key="10">
    <source>
        <dbReference type="PIRSR" id="PIRSR601088-4"/>
    </source>
</evidence>
<evidence type="ECO:0000313" key="14">
    <source>
        <dbReference type="Proteomes" id="UP000014155"/>
    </source>
</evidence>
<dbReference type="InterPro" id="IPR015955">
    <property type="entry name" value="Lactate_DH/Glyco_Ohase_4_C"/>
</dbReference>
<dbReference type="EMBL" id="AORV01000057">
    <property type="protein sequence ID" value="EMS70307.1"/>
    <property type="molecule type" value="Genomic_DNA"/>
</dbReference>
<feature type="binding site" evidence="9">
    <location>
        <position position="168"/>
    </location>
    <ligand>
        <name>Mn(2+)</name>
        <dbReference type="ChEBI" id="CHEBI:29035"/>
    </ligand>
</feature>
<dbReference type="InterPro" id="IPR001088">
    <property type="entry name" value="Glyco_hydro_4"/>
</dbReference>
<evidence type="ECO:0000256" key="4">
    <source>
        <dbReference type="ARBA" id="ARBA00022801"/>
    </source>
</evidence>
<accession>S0FGP1</accession>
<feature type="binding site" evidence="9">
    <location>
        <position position="196"/>
    </location>
    <ligand>
        <name>Mn(2+)</name>
        <dbReference type="ChEBI" id="CHEBI:29035"/>
    </ligand>
</feature>
<keyword evidence="9" id="KW-0170">Cobalt</keyword>
<evidence type="ECO:0000256" key="6">
    <source>
        <dbReference type="ARBA" id="ARBA00023211"/>
    </source>
</evidence>
<dbReference type="SUPFAM" id="SSF51735">
    <property type="entry name" value="NAD(P)-binding Rossmann-fold domains"/>
    <property type="match status" value="1"/>
</dbReference>
<feature type="binding site" evidence="8">
    <location>
        <position position="93"/>
    </location>
    <ligand>
        <name>substrate</name>
    </ligand>
</feature>
<reference evidence="13 14" key="1">
    <citation type="journal article" date="2013" name="Genome Announc.">
        <title>Draft Genome Sequence of the Cellulolytic, Mesophilic, Anaerobic Bacterium Clostridium termitidis Strain CT1112 (DSM 5398).</title>
        <authorList>
            <person name="Lal S."/>
            <person name="Ramachandran U."/>
            <person name="Zhang X."/>
            <person name="Munir R."/>
            <person name="Sparling R."/>
            <person name="Levin D.B."/>
        </authorList>
    </citation>
    <scope>NUCLEOTIDE SEQUENCE [LARGE SCALE GENOMIC DNA]</scope>
    <source>
        <strain evidence="13 14">CT1112</strain>
    </source>
</reference>
<keyword evidence="3 9" id="KW-0479">Metal-binding</keyword>
<dbReference type="InterPro" id="IPR022616">
    <property type="entry name" value="Glyco_hydro_4_C"/>
</dbReference>
<feature type="domain" description="Glycosyl hydrolase family 4 C-terminal" evidence="12">
    <location>
        <begin position="191"/>
        <end position="401"/>
    </location>
</feature>
<feature type="binding site" evidence="8">
    <location>
        <position position="147"/>
    </location>
    <ligand>
        <name>substrate</name>
    </ligand>
</feature>
<dbReference type="Pfam" id="PF11975">
    <property type="entry name" value="Glyco_hydro_4C"/>
    <property type="match status" value="1"/>
</dbReference>
<dbReference type="SUPFAM" id="SSF56327">
    <property type="entry name" value="LDH C-terminal domain-like"/>
    <property type="match status" value="1"/>
</dbReference>
<evidence type="ECO:0000256" key="7">
    <source>
        <dbReference type="ARBA" id="ARBA00023295"/>
    </source>
</evidence>
<dbReference type="PANTHER" id="PTHR32092">
    <property type="entry name" value="6-PHOSPHO-BETA-GLUCOSIDASE-RELATED"/>
    <property type="match status" value="1"/>
</dbReference>
<comment type="similarity">
    <text evidence="1 11">Belongs to the glycosyl hydrolase 4 family.</text>
</comment>
<keyword evidence="9" id="KW-0533">Nickel</keyword>
<dbReference type="Gene3D" id="3.40.50.720">
    <property type="entry name" value="NAD(P)-binding Rossmann-like Domain"/>
    <property type="match status" value="1"/>
</dbReference>
<dbReference type="Pfam" id="PF02056">
    <property type="entry name" value="Glyco_hydro_4"/>
    <property type="match status" value="1"/>
</dbReference>
<keyword evidence="7 11" id="KW-0326">Glycosidase</keyword>
<organism evidence="13 14">
    <name type="scientific">Ruminiclostridium cellobioparum subsp. termitidis CT1112</name>
    <dbReference type="NCBI Taxonomy" id="1195236"/>
    <lineage>
        <taxon>Bacteria</taxon>
        <taxon>Bacillati</taxon>
        <taxon>Bacillota</taxon>
        <taxon>Clostridia</taxon>
        <taxon>Eubacteriales</taxon>
        <taxon>Oscillospiraceae</taxon>
        <taxon>Ruminiclostridium</taxon>
    </lineage>
</organism>
<sequence>MGKLKIAIIGSGSTYTPELIEGLIKRKAELPLGELVLMDIDTRKLNIVGGLCGRMIAAAGIDCKITLTEDLNTALINADFVLCQIRVGKLPARVLDEKIPLKYNLIGQETCGIGGFFKALRTIPVMLGIAEKMRQLCPEAWLINFSNPSGIISQAILTNTKVKMMGLCNVPFNMFKSVKETLELKTADIEYVGLNHLSWITSIKSGGRDYLKTALDMGLNSETMKNIPSSGFSKEFIQTIGAIPSSYMEYYYYRDKKLKLLMEAEQTRGEKCEAIEEELLSIYSNSELNTKPELLSTRGGANYSEVAVSLVDAIYNDKQEKHVVNVLNNGALDFMEDNDSIEINAVIGKDGAKPVRITGFSNSHIIDYMRMVKSYERNTVIAAINGDEDAAMRALLMNPLVGDYHLAKACFDELKEAHKAYLPQFFNAL</sequence>
<dbReference type="AlphaFoldDB" id="S0FGP1"/>
<dbReference type="PATRIC" id="fig|1195236.3.peg.4177"/>
<evidence type="ECO:0000256" key="8">
    <source>
        <dbReference type="PIRSR" id="PIRSR601088-2"/>
    </source>
</evidence>
<dbReference type="GO" id="GO:0005975">
    <property type="term" value="P:carbohydrate metabolic process"/>
    <property type="evidence" value="ECO:0007669"/>
    <property type="project" value="InterPro"/>
</dbReference>
<dbReference type="PRINTS" id="PR00732">
    <property type="entry name" value="GLHYDRLASE4"/>
</dbReference>
<evidence type="ECO:0000259" key="12">
    <source>
        <dbReference type="Pfam" id="PF11975"/>
    </source>
</evidence>
<feature type="site" description="Increases basicity of active site Tyr" evidence="10">
    <location>
        <position position="109"/>
    </location>
</feature>
<gene>
    <name evidence="13" type="ORF">CTER_3966</name>
</gene>
<keyword evidence="4 11" id="KW-0378">Hydrolase</keyword>
<keyword evidence="5 11" id="KW-0520">NAD</keyword>
<evidence type="ECO:0000256" key="3">
    <source>
        <dbReference type="ARBA" id="ARBA00022723"/>
    </source>
</evidence>
<comment type="subunit">
    <text evidence="2">Homotetramer.</text>
</comment>
<evidence type="ECO:0000256" key="9">
    <source>
        <dbReference type="PIRSR" id="PIRSR601088-3"/>
    </source>
</evidence>
<keyword evidence="9" id="KW-0408">Iron</keyword>
<dbReference type="Gene3D" id="3.90.110.10">
    <property type="entry name" value="Lactate dehydrogenase/glycoside hydrolase, family 4, C-terminal"/>
    <property type="match status" value="1"/>
</dbReference>